<accession>A0A378RK05</accession>
<proteinExistence type="predicted"/>
<name>A0A378RK05_MYROD</name>
<feature type="chain" id="PRO_5017003346" evidence="1">
    <location>
        <begin position="22"/>
        <end position="98"/>
    </location>
</feature>
<dbReference type="RefSeq" id="WP_115090335.1">
    <property type="nucleotide sequence ID" value="NZ_CP068107.1"/>
</dbReference>
<organism evidence="2 3">
    <name type="scientific">Myroides odoratus</name>
    <name type="common">Flavobacterium odoratum</name>
    <dbReference type="NCBI Taxonomy" id="256"/>
    <lineage>
        <taxon>Bacteria</taxon>
        <taxon>Pseudomonadati</taxon>
        <taxon>Bacteroidota</taxon>
        <taxon>Flavobacteriia</taxon>
        <taxon>Flavobacteriales</taxon>
        <taxon>Flavobacteriaceae</taxon>
        <taxon>Myroides</taxon>
    </lineage>
</organism>
<reference evidence="2 3" key="1">
    <citation type="submission" date="2018-06" db="EMBL/GenBank/DDBJ databases">
        <authorList>
            <consortium name="Pathogen Informatics"/>
            <person name="Doyle S."/>
        </authorList>
    </citation>
    <scope>NUCLEOTIDE SEQUENCE [LARGE SCALE GENOMIC DNA]</scope>
    <source>
        <strain evidence="2 3">NCTC11179</strain>
    </source>
</reference>
<evidence type="ECO:0000313" key="3">
    <source>
        <dbReference type="Proteomes" id="UP000255024"/>
    </source>
</evidence>
<keyword evidence="3" id="KW-1185">Reference proteome</keyword>
<dbReference type="AlphaFoldDB" id="A0A378RK05"/>
<dbReference type="EMBL" id="UGQL01000001">
    <property type="protein sequence ID" value="STZ27393.1"/>
    <property type="molecule type" value="Genomic_DNA"/>
</dbReference>
<evidence type="ECO:0000313" key="2">
    <source>
        <dbReference type="EMBL" id="STZ27393.1"/>
    </source>
</evidence>
<gene>
    <name evidence="2" type="ORF">NCTC11179_00928</name>
</gene>
<sequence>MKKDLFLAAALFLLGASTMVASTVVPATTIEKSVEEHNDDVERSVYRIRIYDNHTGELIQTEVGCFTGEEVVQFAEDLIAGYGGYDEAYALVALLGDC</sequence>
<protein>
    <submittedName>
        <fullName evidence="2">Uncharacterized protein</fullName>
    </submittedName>
</protein>
<dbReference type="Proteomes" id="UP000255024">
    <property type="component" value="Unassembled WGS sequence"/>
</dbReference>
<feature type="signal peptide" evidence="1">
    <location>
        <begin position="1"/>
        <end position="21"/>
    </location>
</feature>
<keyword evidence="1" id="KW-0732">Signal</keyword>
<evidence type="ECO:0000256" key="1">
    <source>
        <dbReference type="SAM" id="SignalP"/>
    </source>
</evidence>